<dbReference type="AlphaFoldDB" id="A0AAE0H0V7"/>
<keyword evidence="6" id="KW-0479">Metal-binding</keyword>
<keyword evidence="14" id="KW-1185">Reference proteome</keyword>
<feature type="non-terminal residue" evidence="13">
    <location>
        <position position="1"/>
    </location>
</feature>
<proteinExistence type="inferred from homology"/>
<dbReference type="GO" id="GO:0046872">
    <property type="term" value="F:metal ion binding"/>
    <property type="evidence" value="ECO:0007669"/>
    <property type="project" value="UniProtKB-KW"/>
</dbReference>
<dbReference type="SUPFAM" id="SSF53623">
    <property type="entry name" value="MurD-like peptide ligases, catalytic domain"/>
    <property type="match status" value="1"/>
</dbReference>
<dbReference type="PANTHER" id="PTHR11136">
    <property type="entry name" value="FOLYLPOLYGLUTAMATE SYNTHASE-RELATED"/>
    <property type="match status" value="1"/>
</dbReference>
<dbReference type="Gene3D" id="3.90.190.20">
    <property type="entry name" value="Mur ligase, C-terminal domain"/>
    <property type="match status" value="1"/>
</dbReference>
<comment type="caution">
    <text evidence="13">The sequence shown here is derived from an EMBL/GenBank/DDBJ whole genome shotgun (WGS) entry which is preliminary data.</text>
</comment>
<dbReference type="Proteomes" id="UP001190700">
    <property type="component" value="Unassembled WGS sequence"/>
</dbReference>
<accession>A0AAE0H0V7</accession>
<dbReference type="Gene3D" id="3.40.1190.10">
    <property type="entry name" value="Mur-like, catalytic domain"/>
    <property type="match status" value="1"/>
</dbReference>
<dbReference type="GO" id="GO:0006730">
    <property type="term" value="P:one-carbon metabolic process"/>
    <property type="evidence" value="ECO:0007669"/>
    <property type="project" value="UniProtKB-KW"/>
</dbReference>
<comment type="catalytic activity">
    <reaction evidence="12">
        <text>(6S)-5,6,7,8-tetrahydrofolyl-(gamma-L-Glu)(n) + L-glutamate + ATP = (6S)-5,6,7,8-tetrahydrofolyl-(gamma-L-Glu)(n+1) + ADP + phosphate + H(+)</text>
        <dbReference type="Rhea" id="RHEA:10580"/>
        <dbReference type="Rhea" id="RHEA-COMP:14738"/>
        <dbReference type="Rhea" id="RHEA-COMP:14740"/>
        <dbReference type="ChEBI" id="CHEBI:15378"/>
        <dbReference type="ChEBI" id="CHEBI:29985"/>
        <dbReference type="ChEBI" id="CHEBI:30616"/>
        <dbReference type="ChEBI" id="CHEBI:43474"/>
        <dbReference type="ChEBI" id="CHEBI:141005"/>
        <dbReference type="ChEBI" id="CHEBI:456216"/>
        <dbReference type="EC" id="6.3.2.17"/>
    </reaction>
</comment>
<evidence type="ECO:0000313" key="14">
    <source>
        <dbReference type="Proteomes" id="UP001190700"/>
    </source>
</evidence>
<evidence type="ECO:0000256" key="9">
    <source>
        <dbReference type="ARBA" id="ARBA00022842"/>
    </source>
</evidence>
<dbReference type="InterPro" id="IPR036615">
    <property type="entry name" value="Mur_ligase_C_dom_sf"/>
</dbReference>
<reference evidence="13 14" key="1">
    <citation type="journal article" date="2015" name="Genome Biol. Evol.">
        <title>Comparative Genomics of a Bacterivorous Green Alga Reveals Evolutionary Causalities and Consequences of Phago-Mixotrophic Mode of Nutrition.</title>
        <authorList>
            <person name="Burns J.A."/>
            <person name="Paasch A."/>
            <person name="Narechania A."/>
            <person name="Kim E."/>
        </authorList>
    </citation>
    <scope>NUCLEOTIDE SEQUENCE [LARGE SCALE GENOMIC DNA]</scope>
    <source>
        <strain evidence="13 14">PLY_AMNH</strain>
    </source>
</reference>
<dbReference type="InterPro" id="IPR036565">
    <property type="entry name" value="Mur-like_cat_sf"/>
</dbReference>
<evidence type="ECO:0000256" key="3">
    <source>
        <dbReference type="ARBA" id="ARBA00013025"/>
    </source>
</evidence>
<keyword evidence="9" id="KW-0460">Magnesium</keyword>
<dbReference type="EC" id="6.3.2.17" evidence="3"/>
<comment type="pathway">
    <text evidence="1">Cofactor biosynthesis; tetrahydrofolylpolyglutamate biosynthesis.</text>
</comment>
<evidence type="ECO:0000256" key="5">
    <source>
        <dbReference type="ARBA" id="ARBA00022598"/>
    </source>
</evidence>
<keyword evidence="7" id="KW-0547">Nucleotide-binding</keyword>
<sequence length="401" mass="43589">KPISKEKFLQHFWWCYGKAQKCFEEEGRSPPGYFKFLTLLAFRIFLAEKVDVLILEVGLGGRLDPTNVIGRPAVCGISSLGYDHTQFLGNTLTEIAREKAGIFKKGVPCYTVPQDPEAMASLAACADWMGEEFKLKLIQPLDSFRTLDNAQARVGLAGDHQRENAALAVALCRTWALRTSPSSDRVTVREAQLDEGVLPAEYAAALVETTWPGRGQELQAGPGLRFFLDGAHTVESLAACARWYGSAGAGTVLEAPPSAAGEPTAAPTTRVLVFNCTEDRDPEALLSCLARHLRELRIHFHHAIFVSVPPQDPQNTAWQQRLQSIWDGGQTHQADALSTQLSSPVFGEGRSRVAPSSENAVQMLRLFVTSAAANGPGVVEVLVTGSLQLVGGMLEALEYEM</sequence>
<comment type="similarity">
    <text evidence="2">Belongs to the folylpolyglutamate synthase family.</text>
</comment>
<dbReference type="GO" id="GO:0005739">
    <property type="term" value="C:mitochondrion"/>
    <property type="evidence" value="ECO:0007669"/>
    <property type="project" value="TreeGrafter"/>
</dbReference>
<dbReference type="PANTHER" id="PTHR11136:SF5">
    <property type="entry name" value="FOLYLPOLYGLUTAMATE SYNTHASE, MITOCHONDRIAL"/>
    <property type="match status" value="1"/>
</dbReference>
<organism evidence="13 14">
    <name type="scientific">Cymbomonas tetramitiformis</name>
    <dbReference type="NCBI Taxonomy" id="36881"/>
    <lineage>
        <taxon>Eukaryota</taxon>
        <taxon>Viridiplantae</taxon>
        <taxon>Chlorophyta</taxon>
        <taxon>Pyramimonadophyceae</taxon>
        <taxon>Pyramimonadales</taxon>
        <taxon>Pyramimonadaceae</taxon>
        <taxon>Cymbomonas</taxon>
    </lineage>
</organism>
<dbReference type="InterPro" id="IPR001645">
    <property type="entry name" value="Folylpolyglutamate_synth"/>
</dbReference>
<keyword evidence="4" id="KW-0554">One-carbon metabolism</keyword>
<dbReference type="PROSITE" id="PS01012">
    <property type="entry name" value="FOLYLPOLYGLU_SYNT_2"/>
    <property type="match status" value="1"/>
</dbReference>
<protein>
    <recommendedName>
        <fullName evidence="3">tetrahydrofolate synthase</fullName>
        <ecNumber evidence="3">6.3.2.17</ecNumber>
    </recommendedName>
    <alternativeName>
        <fullName evidence="11">Folylpoly-gamma-glutamate synthetase</fullName>
    </alternativeName>
    <alternativeName>
        <fullName evidence="10">Tetrahydrofolylpolyglutamate synthase</fullName>
    </alternativeName>
</protein>
<evidence type="ECO:0000256" key="7">
    <source>
        <dbReference type="ARBA" id="ARBA00022741"/>
    </source>
</evidence>
<dbReference type="GO" id="GO:0004326">
    <property type="term" value="F:tetrahydrofolylpolyglutamate synthase activity"/>
    <property type="evidence" value="ECO:0007669"/>
    <property type="project" value="UniProtKB-EC"/>
</dbReference>
<evidence type="ECO:0000256" key="11">
    <source>
        <dbReference type="ARBA" id="ARBA00030876"/>
    </source>
</evidence>
<dbReference type="NCBIfam" id="TIGR01499">
    <property type="entry name" value="folC"/>
    <property type="match status" value="1"/>
</dbReference>
<dbReference type="SUPFAM" id="SSF53244">
    <property type="entry name" value="MurD-like peptide ligases, peptide-binding domain"/>
    <property type="match status" value="1"/>
</dbReference>
<keyword evidence="8" id="KW-0067">ATP-binding</keyword>
<evidence type="ECO:0000256" key="1">
    <source>
        <dbReference type="ARBA" id="ARBA00005150"/>
    </source>
</evidence>
<dbReference type="EMBL" id="LGRX02000729">
    <property type="protein sequence ID" value="KAK3287804.1"/>
    <property type="molecule type" value="Genomic_DNA"/>
</dbReference>
<evidence type="ECO:0000256" key="6">
    <source>
        <dbReference type="ARBA" id="ARBA00022723"/>
    </source>
</evidence>
<evidence type="ECO:0000256" key="10">
    <source>
        <dbReference type="ARBA" id="ARBA00030592"/>
    </source>
</evidence>
<keyword evidence="5" id="KW-0436">Ligase</keyword>
<dbReference type="GO" id="GO:0005829">
    <property type="term" value="C:cytosol"/>
    <property type="evidence" value="ECO:0007669"/>
    <property type="project" value="TreeGrafter"/>
</dbReference>
<evidence type="ECO:0000313" key="13">
    <source>
        <dbReference type="EMBL" id="KAK3287804.1"/>
    </source>
</evidence>
<dbReference type="GO" id="GO:0005524">
    <property type="term" value="F:ATP binding"/>
    <property type="evidence" value="ECO:0007669"/>
    <property type="project" value="UniProtKB-KW"/>
</dbReference>
<evidence type="ECO:0000256" key="8">
    <source>
        <dbReference type="ARBA" id="ARBA00022840"/>
    </source>
</evidence>
<gene>
    <name evidence="13" type="ORF">CYMTET_4701</name>
</gene>
<evidence type="ECO:0000256" key="4">
    <source>
        <dbReference type="ARBA" id="ARBA00022563"/>
    </source>
</evidence>
<dbReference type="InterPro" id="IPR018109">
    <property type="entry name" value="Folylpolyglutamate_synth_CS"/>
</dbReference>
<evidence type="ECO:0000256" key="2">
    <source>
        <dbReference type="ARBA" id="ARBA00008276"/>
    </source>
</evidence>
<evidence type="ECO:0000256" key="12">
    <source>
        <dbReference type="ARBA" id="ARBA00047493"/>
    </source>
</evidence>
<name>A0AAE0H0V7_9CHLO</name>